<organism evidence="2">
    <name type="scientific">Edaphobacter paludis</name>
    <dbReference type="NCBI Taxonomy" id="3035702"/>
    <lineage>
        <taxon>Bacteria</taxon>
        <taxon>Pseudomonadati</taxon>
        <taxon>Acidobacteriota</taxon>
        <taxon>Terriglobia</taxon>
        <taxon>Terriglobales</taxon>
        <taxon>Acidobacteriaceae</taxon>
        <taxon>Edaphobacter</taxon>
    </lineage>
</organism>
<evidence type="ECO:0000313" key="3">
    <source>
        <dbReference type="EMBL" id="XBH15053.1"/>
    </source>
</evidence>
<evidence type="ECO:0000313" key="2">
    <source>
        <dbReference type="EMBL" id="XBH11570.1"/>
    </source>
</evidence>
<proteinExistence type="predicted"/>
<sequence length="102" mass="11317">MRSRILNPHKTSLLRGSALVLLSLGAAYLLSGFPNDRTNPFLVLPAGIALIGGADTLRCMRCPQWDLFHVGVLFCLYMDLLSICLILFLLLDPYMLWLTGGH</sequence>
<evidence type="ECO:0000256" key="1">
    <source>
        <dbReference type="SAM" id="Phobius"/>
    </source>
</evidence>
<protein>
    <submittedName>
        <fullName evidence="2">Permease</fullName>
    </submittedName>
</protein>
<feature type="transmembrane region" description="Helical" evidence="1">
    <location>
        <begin position="42"/>
        <end position="60"/>
    </location>
</feature>
<dbReference type="AlphaFoldDB" id="A0AAU7D355"/>
<keyword evidence="1" id="KW-0812">Transmembrane</keyword>
<keyword evidence="1" id="KW-1133">Transmembrane helix</keyword>
<name>A0AAU7D355_9BACT</name>
<reference evidence="2" key="1">
    <citation type="submission" date="2023-03" db="EMBL/GenBank/DDBJ databases">
        <title>Edaphobacter sp.</title>
        <authorList>
            <person name="Huber K.J."/>
            <person name="Papendorf J."/>
            <person name="Pilke C."/>
            <person name="Bunk B."/>
            <person name="Sproeer C."/>
            <person name="Pester M."/>
        </authorList>
    </citation>
    <scope>NUCLEOTIDE SEQUENCE</scope>
    <source>
        <strain evidence="2">DSM 109919</strain>
        <strain evidence="3">DSM 109920</strain>
    </source>
</reference>
<feature type="transmembrane region" description="Helical" evidence="1">
    <location>
        <begin position="12"/>
        <end position="30"/>
    </location>
</feature>
<keyword evidence="1" id="KW-0472">Membrane</keyword>
<dbReference type="KEGG" id="epl:P4G45_07550"/>
<accession>A0AAU7D355</accession>
<dbReference type="EMBL" id="CP121194">
    <property type="protein sequence ID" value="XBH11570.1"/>
    <property type="molecule type" value="Genomic_DNA"/>
</dbReference>
<accession>A0AAU7DBF1</accession>
<gene>
    <name evidence="2" type="ORF">P4G45_07550</name>
    <name evidence="3" type="ORF">P8936_07785</name>
</gene>
<dbReference type="EMBL" id="CP121195">
    <property type="protein sequence ID" value="XBH15053.1"/>
    <property type="molecule type" value="Genomic_DNA"/>
</dbReference>
<dbReference type="RefSeq" id="WP_348269062.1">
    <property type="nucleotide sequence ID" value="NZ_CP121194.1"/>
</dbReference>
<feature type="transmembrane region" description="Helical" evidence="1">
    <location>
        <begin position="67"/>
        <end position="91"/>
    </location>
</feature>